<gene>
    <name evidence="2" type="ORF">N0F65_005483</name>
</gene>
<dbReference type="AlphaFoldDB" id="A0AAV2YYU2"/>
<dbReference type="EMBL" id="DAKRPA010000086">
    <property type="protein sequence ID" value="DAZ99315.1"/>
    <property type="molecule type" value="Genomic_DNA"/>
</dbReference>
<organism evidence="2 3">
    <name type="scientific">Lagenidium giganteum</name>
    <dbReference type="NCBI Taxonomy" id="4803"/>
    <lineage>
        <taxon>Eukaryota</taxon>
        <taxon>Sar</taxon>
        <taxon>Stramenopiles</taxon>
        <taxon>Oomycota</taxon>
        <taxon>Peronosporomycetes</taxon>
        <taxon>Pythiales</taxon>
        <taxon>Pythiaceae</taxon>
    </lineage>
</organism>
<name>A0AAV2YYU2_9STRA</name>
<reference evidence="2" key="2">
    <citation type="journal article" date="2023" name="Microbiol Resour">
        <title>Decontamination and Annotation of the Draft Genome Sequence of the Oomycete Lagenidium giganteum ARSEF 373.</title>
        <authorList>
            <person name="Morgan W.R."/>
            <person name="Tartar A."/>
        </authorList>
    </citation>
    <scope>NUCLEOTIDE SEQUENCE</scope>
    <source>
        <strain evidence="2">ARSEF 373</strain>
    </source>
</reference>
<proteinExistence type="predicted"/>
<sequence>ALVQVRPILGDDPQPYHLRTFWPQPLVHPAVPRLHHTNAACAKHDDAQRELTPRCRPLECQEAAQVGAQHGTGAPTHSLRRRRRGRIDRADTNVKKRLAWNFCASKFSDRLGKLLTGKQVHEKYKKAKCEYRSMRSGIPATANVAKQPEVNIGISFTLHLPHVWESLVRR</sequence>
<keyword evidence="3" id="KW-1185">Reference proteome</keyword>
<comment type="caution">
    <text evidence="2">The sequence shown here is derived from an EMBL/GenBank/DDBJ whole genome shotgun (WGS) entry which is preliminary data.</text>
</comment>
<evidence type="ECO:0000313" key="3">
    <source>
        <dbReference type="Proteomes" id="UP001146120"/>
    </source>
</evidence>
<protein>
    <submittedName>
        <fullName evidence="2">Uncharacterized protein</fullName>
    </submittedName>
</protein>
<reference evidence="2" key="1">
    <citation type="submission" date="2022-11" db="EMBL/GenBank/DDBJ databases">
        <authorList>
            <person name="Morgan W.R."/>
            <person name="Tartar A."/>
        </authorList>
    </citation>
    <scope>NUCLEOTIDE SEQUENCE</scope>
    <source>
        <strain evidence="2">ARSEF 373</strain>
    </source>
</reference>
<evidence type="ECO:0000313" key="2">
    <source>
        <dbReference type="EMBL" id="DAZ99315.1"/>
    </source>
</evidence>
<evidence type="ECO:0000256" key="1">
    <source>
        <dbReference type="SAM" id="MobiDB-lite"/>
    </source>
</evidence>
<dbReference type="Proteomes" id="UP001146120">
    <property type="component" value="Unassembled WGS sequence"/>
</dbReference>
<accession>A0AAV2YYU2</accession>
<feature type="non-terminal residue" evidence="2">
    <location>
        <position position="1"/>
    </location>
</feature>
<feature type="region of interest" description="Disordered" evidence="1">
    <location>
        <begin position="66"/>
        <end position="85"/>
    </location>
</feature>